<keyword evidence="2" id="KW-1185">Reference proteome</keyword>
<proteinExistence type="predicted"/>
<accession>A0A919IBQ0</accession>
<organism evidence="1 2">
    <name type="scientific">Actinoplanes cyaneus</name>
    <dbReference type="NCBI Taxonomy" id="52696"/>
    <lineage>
        <taxon>Bacteria</taxon>
        <taxon>Bacillati</taxon>
        <taxon>Actinomycetota</taxon>
        <taxon>Actinomycetes</taxon>
        <taxon>Micromonosporales</taxon>
        <taxon>Micromonosporaceae</taxon>
        <taxon>Actinoplanes</taxon>
    </lineage>
</organism>
<comment type="caution">
    <text evidence="1">The sequence shown here is derived from an EMBL/GenBank/DDBJ whole genome shotgun (WGS) entry which is preliminary data.</text>
</comment>
<dbReference type="EMBL" id="BOMH01000002">
    <property type="protein sequence ID" value="GID62326.1"/>
    <property type="molecule type" value="Genomic_DNA"/>
</dbReference>
<evidence type="ECO:0000313" key="2">
    <source>
        <dbReference type="Proteomes" id="UP000619479"/>
    </source>
</evidence>
<evidence type="ECO:0008006" key="3">
    <source>
        <dbReference type="Google" id="ProtNLM"/>
    </source>
</evidence>
<reference evidence="1" key="1">
    <citation type="submission" date="2021-01" db="EMBL/GenBank/DDBJ databases">
        <title>Whole genome shotgun sequence of Actinoplanes cyaneus NBRC 14990.</title>
        <authorList>
            <person name="Komaki H."/>
            <person name="Tamura T."/>
        </authorList>
    </citation>
    <scope>NUCLEOTIDE SEQUENCE</scope>
    <source>
        <strain evidence="1">NBRC 14990</strain>
    </source>
</reference>
<dbReference type="Gene3D" id="2.50.20.20">
    <property type="match status" value="1"/>
</dbReference>
<name>A0A919IBQ0_9ACTN</name>
<dbReference type="AlphaFoldDB" id="A0A919IBQ0"/>
<dbReference type="Proteomes" id="UP000619479">
    <property type="component" value="Unassembled WGS sequence"/>
</dbReference>
<gene>
    <name evidence="1" type="ORF">Acy02nite_02070</name>
</gene>
<protein>
    <recommendedName>
        <fullName evidence="3">Lipoprotein</fullName>
    </recommendedName>
</protein>
<evidence type="ECO:0000313" key="1">
    <source>
        <dbReference type="EMBL" id="GID62326.1"/>
    </source>
</evidence>
<sequence length="231" mass="24677">MALPMAGMLALLSGCSGDRAEDASDALGKAGSFRYDIQVDVKTRQLAGPYTSATYQGSGTGLPQRHQLDLTFSEPGAGPRHVITDGETQYVQVNDKWAKERRPSFGRSLFATSPTATFDGALFDPASYLPRIGSDKQFFNTVGDAFVYTCFMDSSVNASCDNMGLDLGMIQDRSTIGQADLRLTLDGDGRPTGIEAEITYGDGSTFGGTVTTKATLRDFDDPITIQLPALS</sequence>